<dbReference type="STRING" id="1276246.SCULI_v1c02060"/>
<dbReference type="KEGG" id="scq:SCULI_v1c02060"/>
<feature type="signal peptide" evidence="1">
    <location>
        <begin position="1"/>
        <end position="22"/>
    </location>
</feature>
<sequence>MKKLLSIFSSLCLLGMSSNIQAYSFQEKNSIYDIEYSLDYSVSKDLETYAYRKNNQKWQSVESGAFFLFNVNELNRHVTWDILYNNTVKMVFQGYLKVRIGGTGAIENIKYSGDLAVKKSKDEIQGKINLYEYSKEGLAMQEVGAGIEYSIDKNLDLYVSTYAYAGSYWATSSCEANAFITDIRITTILY</sequence>
<dbReference type="EMBL" id="CP006681">
    <property type="protein sequence ID" value="AHI52547.1"/>
    <property type="molecule type" value="Genomic_DNA"/>
</dbReference>
<evidence type="ECO:0008006" key="4">
    <source>
        <dbReference type="Google" id="ProtNLM"/>
    </source>
</evidence>
<dbReference type="Proteomes" id="UP000019267">
    <property type="component" value="Chromosome"/>
</dbReference>
<dbReference type="HOGENOM" id="CLU_1427190_0_0_14"/>
<reference evidence="2 3" key="1">
    <citation type="journal article" date="2014" name="Genome Biol. Evol.">
        <title>Molecular evolution of the substrate utilization strategies and putative virulence factors in mosquito-associated Spiroplasma species.</title>
        <authorList>
            <person name="Chang T.H."/>
            <person name="Lo W.S."/>
            <person name="Ku C."/>
            <person name="Chen L.L."/>
            <person name="Kuo C.H."/>
        </authorList>
    </citation>
    <scope>NUCLEOTIDE SEQUENCE [LARGE SCALE GENOMIC DNA]</scope>
    <source>
        <strain evidence="2">AES-1</strain>
    </source>
</reference>
<protein>
    <recommendedName>
        <fullName evidence="4">Outer membrane protein beta-barrel domain-containing protein</fullName>
    </recommendedName>
</protein>
<dbReference type="AlphaFoldDB" id="W6A6C6"/>
<keyword evidence="1" id="KW-0732">Signal</keyword>
<dbReference type="PATRIC" id="fig|1276246.3.peg.205"/>
<dbReference type="RefSeq" id="WP_025362789.1">
    <property type="nucleotide sequence ID" value="NZ_CP006681.1"/>
</dbReference>
<organism evidence="2 3">
    <name type="scientific">Spiroplasma culicicola AES-1</name>
    <dbReference type="NCBI Taxonomy" id="1276246"/>
    <lineage>
        <taxon>Bacteria</taxon>
        <taxon>Bacillati</taxon>
        <taxon>Mycoplasmatota</taxon>
        <taxon>Mollicutes</taxon>
        <taxon>Entomoplasmatales</taxon>
        <taxon>Spiroplasmataceae</taxon>
        <taxon>Spiroplasma</taxon>
    </lineage>
</organism>
<evidence type="ECO:0000313" key="2">
    <source>
        <dbReference type="EMBL" id="AHI52547.1"/>
    </source>
</evidence>
<keyword evidence="3" id="KW-1185">Reference proteome</keyword>
<evidence type="ECO:0000313" key="3">
    <source>
        <dbReference type="Proteomes" id="UP000019267"/>
    </source>
</evidence>
<evidence type="ECO:0000256" key="1">
    <source>
        <dbReference type="SAM" id="SignalP"/>
    </source>
</evidence>
<feature type="chain" id="PRO_5004876016" description="Outer membrane protein beta-barrel domain-containing protein" evidence="1">
    <location>
        <begin position="23"/>
        <end position="190"/>
    </location>
</feature>
<proteinExistence type="predicted"/>
<gene>
    <name evidence="2" type="ORF">SCULI_v1c02060</name>
</gene>
<accession>W6A6C6</accession>
<name>W6A6C6_9MOLU</name>